<reference evidence="11 12" key="1">
    <citation type="submission" date="2019-10" db="EMBL/GenBank/DDBJ databases">
        <authorList>
            <person name="Blom J."/>
        </authorList>
    </citation>
    <scope>NUCLEOTIDE SEQUENCE [LARGE SCALE GENOMIC DNA]</scope>
    <source>
        <strain evidence="11 12">ES3154-GLU</strain>
    </source>
</reference>
<keyword evidence="6 7" id="KW-0648">Protein biosynthesis</keyword>
<dbReference type="FunFam" id="3.30.160.20:FF:000004">
    <property type="entry name" value="Peptide chain release factor 1"/>
    <property type="match status" value="1"/>
</dbReference>
<dbReference type="FunFam" id="3.30.70.1660:FF:000002">
    <property type="entry name" value="Peptide chain release factor 1"/>
    <property type="match status" value="1"/>
</dbReference>
<comment type="similarity">
    <text evidence="3 7">Belongs to the prokaryotic/mitochondrial release factor family.</text>
</comment>
<dbReference type="EMBL" id="CABWIB010000001">
    <property type="protein sequence ID" value="VWL84784.1"/>
    <property type="molecule type" value="Genomic_DNA"/>
</dbReference>
<feature type="modified residue" description="N5-methylglutamine" evidence="7">
    <location>
        <position position="234"/>
    </location>
</feature>
<evidence type="ECO:0000256" key="6">
    <source>
        <dbReference type="ARBA" id="ARBA00022917"/>
    </source>
</evidence>
<dbReference type="NCBIfam" id="TIGR00019">
    <property type="entry name" value="prfA"/>
    <property type="match status" value="1"/>
</dbReference>
<comment type="subcellular location">
    <subcellularLocation>
        <location evidence="2 7">Cytoplasm</location>
    </subcellularLocation>
</comment>
<dbReference type="InterPro" id="IPR004373">
    <property type="entry name" value="RF-1"/>
</dbReference>
<dbReference type="HAMAP" id="MF_00093">
    <property type="entry name" value="Rel_fac_1"/>
    <property type="match status" value="1"/>
</dbReference>
<dbReference type="Gene3D" id="6.10.140.1950">
    <property type="match status" value="1"/>
</dbReference>
<keyword evidence="4 7" id="KW-0488">Methylation</keyword>
<dbReference type="NCBIfam" id="NF001859">
    <property type="entry name" value="PRK00591.1"/>
    <property type="match status" value="1"/>
</dbReference>
<dbReference type="PANTHER" id="PTHR43804">
    <property type="entry name" value="LD18447P"/>
    <property type="match status" value="1"/>
</dbReference>
<evidence type="ECO:0000313" key="11">
    <source>
        <dbReference type="EMBL" id="VWL84784.1"/>
    </source>
</evidence>
<dbReference type="InterPro" id="IPR050057">
    <property type="entry name" value="Prokaryotic/Mito_RF"/>
</dbReference>
<evidence type="ECO:0000313" key="12">
    <source>
        <dbReference type="Proteomes" id="UP000419017"/>
    </source>
</evidence>
<keyword evidence="12" id="KW-1185">Reference proteome</keyword>
<comment type="PTM">
    <text evidence="7">Methylated by PrmC. Methylation increases the termination efficiency of RF1.</text>
</comment>
<evidence type="ECO:0000256" key="1">
    <source>
        <dbReference type="ARBA" id="ARBA00002986"/>
    </source>
</evidence>
<dbReference type="SUPFAM" id="SSF75620">
    <property type="entry name" value="Release factor"/>
    <property type="match status" value="1"/>
</dbReference>
<keyword evidence="9" id="KW-0175">Coiled coil</keyword>
<evidence type="ECO:0000256" key="3">
    <source>
        <dbReference type="ARBA" id="ARBA00010835"/>
    </source>
</evidence>
<protein>
    <recommendedName>
        <fullName evidence="7 8">Peptide chain release factor 1</fullName>
        <shortName evidence="7">RF-1</shortName>
    </recommendedName>
</protein>
<proteinExistence type="inferred from homology"/>
<dbReference type="PANTHER" id="PTHR43804:SF7">
    <property type="entry name" value="LD18447P"/>
    <property type="match status" value="1"/>
</dbReference>
<evidence type="ECO:0000256" key="7">
    <source>
        <dbReference type="HAMAP-Rule" id="MF_00093"/>
    </source>
</evidence>
<evidence type="ECO:0000256" key="5">
    <source>
        <dbReference type="ARBA" id="ARBA00022490"/>
    </source>
</evidence>
<dbReference type="FunFam" id="3.30.70.1660:FF:000004">
    <property type="entry name" value="Peptide chain release factor 1"/>
    <property type="match status" value="1"/>
</dbReference>
<comment type="function">
    <text evidence="1 7">Peptide chain release factor 1 directs the termination of translation in response to the peptide chain termination codons UAG and UAA.</text>
</comment>
<organism evidence="11 12">
    <name type="scientific">Oceanivirga miroungae</name>
    <dbReference type="NCBI Taxonomy" id="1130046"/>
    <lineage>
        <taxon>Bacteria</taxon>
        <taxon>Fusobacteriati</taxon>
        <taxon>Fusobacteriota</taxon>
        <taxon>Fusobacteriia</taxon>
        <taxon>Fusobacteriales</taxon>
        <taxon>Leptotrichiaceae</taxon>
        <taxon>Oceanivirga</taxon>
    </lineage>
</organism>
<dbReference type="RefSeq" id="WP_156682841.1">
    <property type="nucleotide sequence ID" value="NZ_CABWIB010000001.1"/>
</dbReference>
<dbReference type="SMART" id="SM00937">
    <property type="entry name" value="PCRF"/>
    <property type="match status" value="1"/>
</dbReference>
<sequence>MFQKLDDVVKKHEELNQLLMTEEVISNPTKLMEYNKALASINEIVEKYKEYQEIKGEYETLKEDLKSEKEHELKEMMLEEISELEEKIPHLEEELKILLLPKDPNDEKNVIVEIRAAAGGDEAALFAADVFRMYTRYAERSKYKVEIIDKNETGINGLKEITFLIKGNGAYSRLKYESGVHRVQRVPDTESSGRIHTSTITVAVLPELEDIAQVEINQSDLKIDTYRSSGAGGQHVNTTDSAVRITHKPTGIVVTSQDGRSQLKNKEAAMKVLASKLYEMELEAQRSSVESERKSQVGMGDRSEKIRTYNFPQGRITDHRIKLTLHKLETYLDGDLDEMIDALIAYNQAELLKNVGDEI</sequence>
<evidence type="ECO:0000256" key="2">
    <source>
        <dbReference type="ARBA" id="ARBA00004496"/>
    </source>
</evidence>
<dbReference type="Pfam" id="PF03462">
    <property type="entry name" value="PCRF"/>
    <property type="match status" value="1"/>
</dbReference>
<dbReference type="Proteomes" id="UP000419017">
    <property type="component" value="Unassembled WGS sequence"/>
</dbReference>
<dbReference type="Gene3D" id="3.30.70.1660">
    <property type="match status" value="1"/>
</dbReference>
<feature type="domain" description="Prokaryotic-type class I peptide chain release factors" evidence="10">
    <location>
        <begin position="227"/>
        <end position="243"/>
    </location>
</feature>
<evidence type="ECO:0000256" key="8">
    <source>
        <dbReference type="NCBIfam" id="TIGR00019"/>
    </source>
</evidence>
<gene>
    <name evidence="7" type="primary">prfA</name>
    <name evidence="11" type="ORF">OMES3154_00032</name>
</gene>
<evidence type="ECO:0000256" key="9">
    <source>
        <dbReference type="SAM" id="Coils"/>
    </source>
</evidence>
<accession>A0A6I8M4F8</accession>
<feature type="coiled-coil region" evidence="9">
    <location>
        <begin position="44"/>
        <end position="94"/>
    </location>
</feature>
<name>A0A6I8M4F8_9FUSO</name>
<dbReference type="Gene3D" id="3.30.160.20">
    <property type="match status" value="1"/>
</dbReference>
<dbReference type="InterPro" id="IPR005139">
    <property type="entry name" value="PCRF"/>
</dbReference>
<evidence type="ECO:0000256" key="4">
    <source>
        <dbReference type="ARBA" id="ARBA00022481"/>
    </source>
</evidence>
<dbReference type="GO" id="GO:0016149">
    <property type="term" value="F:translation release factor activity, codon specific"/>
    <property type="evidence" value="ECO:0007669"/>
    <property type="project" value="UniProtKB-UniRule"/>
</dbReference>
<dbReference type="GO" id="GO:0005829">
    <property type="term" value="C:cytosol"/>
    <property type="evidence" value="ECO:0007669"/>
    <property type="project" value="UniProtKB-ARBA"/>
</dbReference>
<dbReference type="InterPro" id="IPR000352">
    <property type="entry name" value="Pep_chain_release_fac_I"/>
</dbReference>
<dbReference type="PROSITE" id="PS00745">
    <property type="entry name" value="RF_PROK_I"/>
    <property type="match status" value="1"/>
</dbReference>
<keyword evidence="5 7" id="KW-0963">Cytoplasm</keyword>
<dbReference type="Pfam" id="PF00472">
    <property type="entry name" value="RF-1"/>
    <property type="match status" value="1"/>
</dbReference>
<evidence type="ECO:0000259" key="10">
    <source>
        <dbReference type="PROSITE" id="PS00745"/>
    </source>
</evidence>
<dbReference type="AlphaFoldDB" id="A0A6I8M4F8"/>
<dbReference type="InterPro" id="IPR045853">
    <property type="entry name" value="Pep_chain_release_fac_I_sf"/>
</dbReference>